<dbReference type="EC" id="2.7.1.71" evidence="7"/>
<dbReference type="KEGG" id="hli:HLI_19325"/>
<evidence type="ECO:0000256" key="1">
    <source>
        <dbReference type="ARBA" id="ARBA00022605"/>
    </source>
</evidence>
<dbReference type="UniPathway" id="UPA00053">
    <property type="reaction ID" value="UER00088"/>
</dbReference>
<keyword evidence="6 7" id="KW-0057">Aromatic amino acid biosynthesis</keyword>
<keyword evidence="7" id="KW-0479">Metal-binding</keyword>
<feature type="binding site" evidence="7">
    <location>
        <position position="55"/>
    </location>
    <ligand>
        <name>substrate</name>
    </ligand>
</feature>
<dbReference type="PRINTS" id="PR01100">
    <property type="entry name" value="SHIKIMTKNASE"/>
</dbReference>
<dbReference type="OrthoDB" id="9800332at2"/>
<name>A0A410MHP8_9BACI</name>
<dbReference type="GO" id="GO:0000287">
    <property type="term" value="F:magnesium ion binding"/>
    <property type="evidence" value="ECO:0007669"/>
    <property type="project" value="UniProtKB-UniRule"/>
</dbReference>
<organism evidence="8 9">
    <name type="scientific">Halobacillus litoralis</name>
    <dbReference type="NCBI Taxonomy" id="45668"/>
    <lineage>
        <taxon>Bacteria</taxon>
        <taxon>Bacillati</taxon>
        <taxon>Bacillota</taxon>
        <taxon>Bacilli</taxon>
        <taxon>Bacillales</taxon>
        <taxon>Bacillaceae</taxon>
        <taxon>Halobacillus</taxon>
    </lineage>
</organism>
<comment type="pathway">
    <text evidence="7">Metabolic intermediate biosynthesis; chorismate biosynthesis; chorismate from D-erythrose 4-phosphate and phosphoenolpyruvate: step 5/7.</text>
</comment>
<comment type="similarity">
    <text evidence="7">Belongs to the shikimate kinase family.</text>
</comment>
<dbReference type="AlphaFoldDB" id="A0A410MHP8"/>
<dbReference type="InterPro" id="IPR027417">
    <property type="entry name" value="P-loop_NTPase"/>
</dbReference>
<dbReference type="GO" id="GO:0005524">
    <property type="term" value="F:ATP binding"/>
    <property type="evidence" value="ECO:0007669"/>
    <property type="project" value="UniProtKB-UniRule"/>
</dbReference>
<dbReference type="GO" id="GO:0008652">
    <property type="term" value="P:amino acid biosynthetic process"/>
    <property type="evidence" value="ECO:0007669"/>
    <property type="project" value="UniProtKB-KW"/>
</dbReference>
<keyword evidence="3 7" id="KW-0547">Nucleotide-binding</keyword>
<feature type="binding site" evidence="7">
    <location>
        <position position="75"/>
    </location>
    <ligand>
        <name>substrate</name>
    </ligand>
</feature>
<feature type="binding site" evidence="7">
    <location>
        <position position="31"/>
    </location>
    <ligand>
        <name>substrate</name>
    </ligand>
</feature>
<evidence type="ECO:0000313" key="9">
    <source>
        <dbReference type="Proteomes" id="UP000287756"/>
    </source>
</evidence>
<dbReference type="GO" id="GO:0004765">
    <property type="term" value="F:shikimate kinase activity"/>
    <property type="evidence" value="ECO:0007669"/>
    <property type="project" value="UniProtKB-UniRule"/>
</dbReference>
<evidence type="ECO:0000313" key="8">
    <source>
        <dbReference type="EMBL" id="QAS54208.1"/>
    </source>
</evidence>
<comment type="caution">
    <text evidence="7">Lacks conserved residue(s) required for the propagation of feature annotation.</text>
</comment>
<accession>A0A410MHP8</accession>
<evidence type="ECO:0000256" key="4">
    <source>
        <dbReference type="ARBA" id="ARBA00022777"/>
    </source>
</evidence>
<comment type="subunit">
    <text evidence="7">Monomer.</text>
</comment>
<dbReference type="CDD" id="cd00464">
    <property type="entry name" value="SK"/>
    <property type="match status" value="1"/>
</dbReference>
<protein>
    <recommendedName>
        <fullName evidence="7">Shikimate kinase</fullName>
        <shortName evidence="7">SK</shortName>
        <ecNumber evidence="7">2.7.1.71</ecNumber>
    </recommendedName>
</protein>
<dbReference type="Proteomes" id="UP000287756">
    <property type="component" value="Chromosome"/>
</dbReference>
<keyword evidence="7" id="KW-0963">Cytoplasm</keyword>
<keyword evidence="7" id="KW-0460">Magnesium</keyword>
<dbReference type="PANTHER" id="PTHR21087:SF16">
    <property type="entry name" value="SHIKIMATE KINASE 1, CHLOROPLASTIC"/>
    <property type="match status" value="1"/>
</dbReference>
<keyword evidence="1 7" id="KW-0028">Amino-acid biosynthesis</keyword>
<evidence type="ECO:0000256" key="3">
    <source>
        <dbReference type="ARBA" id="ARBA00022741"/>
    </source>
</evidence>
<dbReference type="Pfam" id="PF01202">
    <property type="entry name" value="SKI"/>
    <property type="match status" value="1"/>
</dbReference>
<evidence type="ECO:0000256" key="7">
    <source>
        <dbReference type="HAMAP-Rule" id="MF_00109"/>
    </source>
</evidence>
<dbReference type="SUPFAM" id="SSF52540">
    <property type="entry name" value="P-loop containing nucleoside triphosphate hydrolases"/>
    <property type="match status" value="1"/>
</dbReference>
<sequence length="160" mass="18135">MIYLIGFMGSGKSTIAKQLSEELHKEYIEMDEEIEKKEGATIPQMFSDHGESYFREKETLFLKSIKGDEIVSTGGGIILADENRDLLAEGTVFYLQASWETIVERLADDTERPLWKGEIAEKKARLEERLPLYESLADYIIPVDGKTPGVITDEIVKCLK</sequence>
<dbReference type="GO" id="GO:0009423">
    <property type="term" value="P:chorismate biosynthetic process"/>
    <property type="evidence" value="ECO:0007669"/>
    <property type="project" value="UniProtKB-UniRule"/>
</dbReference>
<keyword evidence="4 7" id="KW-0418">Kinase</keyword>
<dbReference type="InterPro" id="IPR000623">
    <property type="entry name" value="Shikimate_kinase/TSH1"/>
</dbReference>
<gene>
    <name evidence="7" type="primary">aroK</name>
    <name evidence="8" type="ORF">HLI_19325</name>
</gene>
<dbReference type="EMBL" id="CP026118">
    <property type="protein sequence ID" value="QAS54208.1"/>
    <property type="molecule type" value="Genomic_DNA"/>
</dbReference>
<dbReference type="Gene3D" id="3.40.50.300">
    <property type="entry name" value="P-loop containing nucleotide triphosphate hydrolases"/>
    <property type="match status" value="1"/>
</dbReference>
<feature type="binding site" evidence="7">
    <location>
        <begin position="9"/>
        <end position="14"/>
    </location>
    <ligand>
        <name>ATP</name>
        <dbReference type="ChEBI" id="CHEBI:30616"/>
    </ligand>
</feature>
<dbReference type="GO" id="GO:0009073">
    <property type="term" value="P:aromatic amino acid family biosynthetic process"/>
    <property type="evidence" value="ECO:0007669"/>
    <property type="project" value="UniProtKB-KW"/>
</dbReference>
<reference evidence="8 9" key="1">
    <citation type="submission" date="2018-01" db="EMBL/GenBank/DDBJ databases">
        <title>The whole genome sequencing and assembly of Halobacillus litoralis ERB031 strain.</title>
        <authorList>
            <person name="Lee S.-J."/>
            <person name="Park M.-K."/>
            <person name="Kim J.-Y."/>
            <person name="Lee Y.-J."/>
            <person name="Yi H."/>
            <person name="Bahn Y.-S."/>
            <person name="Kim J.F."/>
            <person name="Lee D.-W."/>
        </authorList>
    </citation>
    <scope>NUCLEOTIDE SEQUENCE [LARGE SCALE GENOMIC DNA]</scope>
    <source>
        <strain evidence="8 9">ERB 031</strain>
    </source>
</reference>
<feature type="binding site" evidence="7">
    <location>
        <position position="112"/>
    </location>
    <ligand>
        <name>ATP</name>
        <dbReference type="ChEBI" id="CHEBI:30616"/>
    </ligand>
</feature>
<evidence type="ECO:0000256" key="2">
    <source>
        <dbReference type="ARBA" id="ARBA00022679"/>
    </source>
</evidence>
<dbReference type="RefSeq" id="WP_128526474.1">
    <property type="nucleotide sequence ID" value="NZ_CP026118.1"/>
</dbReference>
<comment type="catalytic activity">
    <reaction evidence="7">
        <text>shikimate + ATP = 3-phosphoshikimate + ADP + H(+)</text>
        <dbReference type="Rhea" id="RHEA:13121"/>
        <dbReference type="ChEBI" id="CHEBI:15378"/>
        <dbReference type="ChEBI" id="CHEBI:30616"/>
        <dbReference type="ChEBI" id="CHEBI:36208"/>
        <dbReference type="ChEBI" id="CHEBI:145989"/>
        <dbReference type="ChEBI" id="CHEBI:456216"/>
        <dbReference type="EC" id="2.7.1.71"/>
    </reaction>
</comment>
<keyword evidence="2 7" id="KW-0808">Transferase</keyword>
<evidence type="ECO:0000256" key="5">
    <source>
        <dbReference type="ARBA" id="ARBA00022840"/>
    </source>
</evidence>
<evidence type="ECO:0000256" key="6">
    <source>
        <dbReference type="ARBA" id="ARBA00023141"/>
    </source>
</evidence>
<proteinExistence type="inferred from homology"/>
<dbReference type="PANTHER" id="PTHR21087">
    <property type="entry name" value="SHIKIMATE KINASE"/>
    <property type="match status" value="1"/>
</dbReference>
<keyword evidence="5 7" id="KW-0067">ATP-binding</keyword>
<dbReference type="GO" id="GO:0005829">
    <property type="term" value="C:cytosol"/>
    <property type="evidence" value="ECO:0007669"/>
    <property type="project" value="TreeGrafter"/>
</dbReference>
<feature type="binding site" evidence="7">
    <location>
        <position position="129"/>
    </location>
    <ligand>
        <name>substrate</name>
    </ligand>
</feature>
<feature type="binding site" evidence="7">
    <location>
        <position position="13"/>
    </location>
    <ligand>
        <name>Mg(2+)</name>
        <dbReference type="ChEBI" id="CHEBI:18420"/>
    </ligand>
</feature>
<dbReference type="InterPro" id="IPR031322">
    <property type="entry name" value="Shikimate/glucono_kinase"/>
</dbReference>
<dbReference type="HAMAP" id="MF_00109">
    <property type="entry name" value="Shikimate_kinase"/>
    <property type="match status" value="1"/>
</dbReference>
<comment type="function">
    <text evidence="7">Catalyzes the specific phosphorylation of the 3-hydroxyl group of shikimic acid using ATP as a cosubstrate.</text>
</comment>
<comment type="subcellular location">
    <subcellularLocation>
        <location evidence="7">Cytoplasm</location>
    </subcellularLocation>
</comment>
<comment type="cofactor">
    <cofactor evidence="7">
        <name>Mg(2+)</name>
        <dbReference type="ChEBI" id="CHEBI:18420"/>
    </cofactor>
    <text evidence="7">Binds 1 Mg(2+) ion per subunit.</text>
</comment>